<keyword evidence="4" id="KW-1185">Reference proteome</keyword>
<sequence length="1182" mass="134199">MEPLSIVAIAGAVMQVITFSKDMIDLYRNIKKNESIGDGLEGKSAQIATNARLIQDNLAKTSGGPLDEADTALHDVANKCLGCSKALTDVMNNIKWKTMKKKGSMTLEERGALGQAWKVQRYKSEIEKLGKDLKHVQETMKGTILVSSQGRPLWLNTTKDSTNWIARSSSSSSARPITTTEMLDNQIVGQAKTQIDREQRLLFLGSLQFSTMRERKSRVSEAHDKTFRWIFDKNIPGPWDSFNTWLKSEEQVYWISGKPGSGKSTLMKYLVDHDKTENILQEWDPTVSILSFFLWNSGDKLQKSVQGLLCALLSQILQPDEDLTCTLLAGDPGLLEKRSYNDWSDDELEALLTKAIMTSKRRVVMFLDGLDEIDRKEGPFPVLQLLKTLESKTHAKLCLSSRPKAQFQDALGKRRTLRLEDLTRKDIGEYVEDYFQEHLNFWGGDAAESQVWRERIIYEILMRASGVFLWVFLVLRSLRSGTSNLHSYDQLLHRVRQLPSSLEQLYRQSWERLGEDEQIYRDEAASYFKLVLLSQQMMENLNRQIVSSLQVIPLSFLEFLLAHDSHLREGLLDSHLIPPANVLISKVHVLQRHIETRSGGLLEVFRSADSTPGYENMERFFKSCFKNFLNQFLVHFSAFLSSGEGGSGAPTSGRKLAELWNISHALSVGFIHRTAADFVSNTDWGNKLMCGVQKSDLEILTGLCEARLAHGVLYMFPDYQYSYDTISADACDFLQLFDQIQSGISQEQYISLCKSLEQVYTQLIGSSPKVDRLIDDLSTQILQGEFDSDYYKVMHEFIESGLIHSFELIWGKDDKASPSFARTTFRVIQDLPNLADMSRQILANCRSGRPDPQAGCSSASDLPLFPLPDSILSPSTSMPRISAHVVFSAWVLADSRDLLRHQTVQLLGQLSIIATASSMSDCLQRYMDRWPHIYKTTKGFSKALMSSALSEELEPRHWVGQNSCIRQLLSIGEDPNWVKPPSLRTSVPLSHFEWFLLRVPDICQKEEVMGIESSIISTVNAFLAAGARLDGRIYLAFGGPFPVPLRPLEFNDSKDSGPYFYAFQPEDMEIVAERFKFESSRSPEDWIEGGSNFTMKTREDIASTMSKPSIMSKGGKAWNAWWQNENGYKTERPHDIHDTILFGSKLKHRKAGSHLYEKWFPEWAKMTTSHAHIHDEQEMMFM</sequence>
<evidence type="ECO:0000256" key="1">
    <source>
        <dbReference type="ARBA" id="ARBA00022737"/>
    </source>
</evidence>
<evidence type="ECO:0000259" key="2">
    <source>
        <dbReference type="PROSITE" id="PS50837"/>
    </source>
</evidence>
<accession>A0AAN7B339</accession>
<keyword evidence="1" id="KW-0677">Repeat</keyword>
<dbReference type="InterPro" id="IPR027417">
    <property type="entry name" value="P-loop_NTPase"/>
</dbReference>
<reference evidence="3" key="2">
    <citation type="submission" date="2023-05" db="EMBL/GenBank/DDBJ databases">
        <authorList>
            <consortium name="Lawrence Berkeley National Laboratory"/>
            <person name="Steindorff A."/>
            <person name="Hensen N."/>
            <person name="Bonometti L."/>
            <person name="Westerberg I."/>
            <person name="Brannstrom I.O."/>
            <person name="Guillou S."/>
            <person name="Cros-Aarteil S."/>
            <person name="Calhoun S."/>
            <person name="Haridas S."/>
            <person name="Kuo A."/>
            <person name="Mondo S."/>
            <person name="Pangilinan J."/>
            <person name="Riley R."/>
            <person name="Labutti K."/>
            <person name="Andreopoulos B."/>
            <person name="Lipzen A."/>
            <person name="Chen C."/>
            <person name="Yanf M."/>
            <person name="Daum C."/>
            <person name="Ng V."/>
            <person name="Clum A."/>
            <person name="Ohm R."/>
            <person name="Martin F."/>
            <person name="Silar P."/>
            <person name="Natvig D."/>
            <person name="Lalanne C."/>
            <person name="Gautier V."/>
            <person name="Ament-Velasquez S.L."/>
            <person name="Kruys A."/>
            <person name="Hutchinson M.I."/>
            <person name="Powell A.J."/>
            <person name="Barry K."/>
            <person name="Miller A.N."/>
            <person name="Grigoriev I.V."/>
            <person name="Debuchy R."/>
            <person name="Gladieux P."/>
            <person name="Thoren M.H."/>
            <person name="Johannesson H."/>
        </authorList>
    </citation>
    <scope>NUCLEOTIDE SEQUENCE</scope>
    <source>
        <strain evidence="3">PSN293</strain>
    </source>
</reference>
<feature type="domain" description="NACHT" evidence="2">
    <location>
        <begin position="251"/>
        <end position="405"/>
    </location>
</feature>
<dbReference type="PANTHER" id="PTHR10039">
    <property type="entry name" value="AMELOGENIN"/>
    <property type="match status" value="1"/>
</dbReference>
<dbReference type="Proteomes" id="UP001301769">
    <property type="component" value="Unassembled WGS sequence"/>
</dbReference>
<dbReference type="InterPro" id="IPR056884">
    <property type="entry name" value="NPHP3-like_N"/>
</dbReference>
<protein>
    <submittedName>
        <fullName evidence="3">NACHT domain-containing protein</fullName>
    </submittedName>
</protein>
<dbReference type="SUPFAM" id="SSF52540">
    <property type="entry name" value="P-loop containing nucleoside triphosphate hydrolases"/>
    <property type="match status" value="1"/>
</dbReference>
<dbReference type="AlphaFoldDB" id="A0AAN7B339"/>
<dbReference type="Gene3D" id="3.40.50.300">
    <property type="entry name" value="P-loop containing nucleotide triphosphate hydrolases"/>
    <property type="match status" value="1"/>
</dbReference>
<gene>
    <name evidence="3" type="ORF">QBC37DRAFT_476002</name>
</gene>
<dbReference type="Pfam" id="PF24883">
    <property type="entry name" value="NPHP3_N"/>
    <property type="match status" value="1"/>
</dbReference>
<comment type="caution">
    <text evidence="3">The sequence shown here is derived from an EMBL/GenBank/DDBJ whole genome shotgun (WGS) entry which is preliminary data.</text>
</comment>
<dbReference type="PROSITE" id="PS50837">
    <property type="entry name" value="NACHT"/>
    <property type="match status" value="1"/>
</dbReference>
<proteinExistence type="predicted"/>
<reference evidence="3" key="1">
    <citation type="journal article" date="2023" name="Mol. Phylogenet. Evol.">
        <title>Genome-scale phylogeny and comparative genomics of the fungal order Sordariales.</title>
        <authorList>
            <person name="Hensen N."/>
            <person name="Bonometti L."/>
            <person name="Westerberg I."/>
            <person name="Brannstrom I.O."/>
            <person name="Guillou S."/>
            <person name="Cros-Aarteil S."/>
            <person name="Calhoun S."/>
            <person name="Haridas S."/>
            <person name="Kuo A."/>
            <person name="Mondo S."/>
            <person name="Pangilinan J."/>
            <person name="Riley R."/>
            <person name="LaButti K."/>
            <person name="Andreopoulos B."/>
            <person name="Lipzen A."/>
            <person name="Chen C."/>
            <person name="Yan M."/>
            <person name="Daum C."/>
            <person name="Ng V."/>
            <person name="Clum A."/>
            <person name="Steindorff A."/>
            <person name="Ohm R.A."/>
            <person name="Martin F."/>
            <person name="Silar P."/>
            <person name="Natvig D.O."/>
            <person name="Lalanne C."/>
            <person name="Gautier V."/>
            <person name="Ament-Velasquez S.L."/>
            <person name="Kruys A."/>
            <person name="Hutchinson M.I."/>
            <person name="Powell A.J."/>
            <person name="Barry K."/>
            <person name="Miller A.N."/>
            <person name="Grigoriev I.V."/>
            <person name="Debuchy R."/>
            <person name="Gladieux P."/>
            <person name="Hiltunen Thoren M."/>
            <person name="Johannesson H."/>
        </authorList>
    </citation>
    <scope>NUCLEOTIDE SEQUENCE</scope>
    <source>
        <strain evidence="3">PSN293</strain>
    </source>
</reference>
<name>A0AAN7B339_9PEZI</name>
<organism evidence="3 4">
    <name type="scientific">Rhypophila decipiens</name>
    <dbReference type="NCBI Taxonomy" id="261697"/>
    <lineage>
        <taxon>Eukaryota</taxon>
        <taxon>Fungi</taxon>
        <taxon>Dikarya</taxon>
        <taxon>Ascomycota</taxon>
        <taxon>Pezizomycotina</taxon>
        <taxon>Sordariomycetes</taxon>
        <taxon>Sordariomycetidae</taxon>
        <taxon>Sordariales</taxon>
        <taxon>Naviculisporaceae</taxon>
        <taxon>Rhypophila</taxon>
    </lineage>
</organism>
<dbReference type="EMBL" id="MU858241">
    <property type="protein sequence ID" value="KAK4208494.1"/>
    <property type="molecule type" value="Genomic_DNA"/>
</dbReference>
<evidence type="ECO:0000313" key="4">
    <source>
        <dbReference type="Proteomes" id="UP001301769"/>
    </source>
</evidence>
<dbReference type="Pfam" id="PF25053">
    <property type="entry name" value="DUF7791"/>
    <property type="match status" value="1"/>
</dbReference>
<dbReference type="PANTHER" id="PTHR10039:SF5">
    <property type="entry name" value="NACHT DOMAIN-CONTAINING PROTEIN"/>
    <property type="match status" value="1"/>
</dbReference>
<dbReference type="InterPro" id="IPR007111">
    <property type="entry name" value="NACHT_NTPase"/>
</dbReference>
<dbReference type="InterPro" id="IPR056693">
    <property type="entry name" value="DUF7791"/>
</dbReference>
<evidence type="ECO:0000313" key="3">
    <source>
        <dbReference type="EMBL" id="KAK4208494.1"/>
    </source>
</evidence>